<keyword evidence="2" id="KW-0472">Membrane</keyword>
<gene>
    <name evidence="4" type="ORF">ABID27_000298</name>
</gene>
<dbReference type="EMBL" id="JBEPMK010000001">
    <property type="protein sequence ID" value="MET3643681.1"/>
    <property type="molecule type" value="Genomic_DNA"/>
</dbReference>
<name>A0ABV2JIF6_9STRE</name>
<evidence type="ECO:0000313" key="4">
    <source>
        <dbReference type="EMBL" id="MET3643681.1"/>
    </source>
</evidence>
<feature type="domain" description="Mannosyl-glycoprotein endo-beta-N-acetylglucosamidase-like" evidence="3">
    <location>
        <begin position="91"/>
        <end position="200"/>
    </location>
</feature>
<comment type="caution">
    <text evidence="4">The sequence shown here is derived from an EMBL/GenBank/DDBJ whole genome shotgun (WGS) entry which is preliminary data.</text>
</comment>
<accession>A0ABV2JIF6</accession>
<keyword evidence="5" id="KW-1185">Reference proteome</keyword>
<evidence type="ECO:0000256" key="2">
    <source>
        <dbReference type="SAM" id="Phobius"/>
    </source>
</evidence>
<dbReference type="SUPFAM" id="SSF53955">
    <property type="entry name" value="Lysozyme-like"/>
    <property type="match status" value="1"/>
</dbReference>
<protein>
    <submittedName>
        <fullName evidence="4">Outer membrane repeat protein</fullName>
    </submittedName>
</protein>
<keyword evidence="2" id="KW-1133">Transmembrane helix</keyword>
<reference evidence="4 5" key="1">
    <citation type="submission" date="2024-06" db="EMBL/GenBank/DDBJ databases">
        <title>Genomic Encyclopedia of Type Strains, Phase IV (KMG-IV): sequencing the most valuable type-strain genomes for metagenomic binning, comparative biology and taxonomic classification.</title>
        <authorList>
            <person name="Goeker M."/>
        </authorList>
    </citation>
    <scope>NUCLEOTIDE SEQUENCE [LARGE SCALE GENOMIC DNA]</scope>
    <source>
        <strain evidence="4 5">DSM 15349</strain>
    </source>
</reference>
<evidence type="ECO:0000256" key="1">
    <source>
        <dbReference type="ARBA" id="ARBA00010266"/>
    </source>
</evidence>
<feature type="transmembrane region" description="Helical" evidence="2">
    <location>
        <begin position="12"/>
        <end position="34"/>
    </location>
</feature>
<dbReference type="Pfam" id="PF01832">
    <property type="entry name" value="Glucosaminidase"/>
    <property type="match status" value="1"/>
</dbReference>
<keyword evidence="2" id="KW-0812">Transmembrane</keyword>
<evidence type="ECO:0000313" key="5">
    <source>
        <dbReference type="Proteomes" id="UP001549055"/>
    </source>
</evidence>
<evidence type="ECO:0000259" key="3">
    <source>
        <dbReference type="Pfam" id="PF01832"/>
    </source>
</evidence>
<dbReference type="RefSeq" id="WP_253362827.1">
    <property type="nucleotide sequence ID" value="NZ_JALJXU010000001.1"/>
</dbReference>
<proteinExistence type="inferred from homology"/>
<comment type="similarity">
    <text evidence="1">Belongs to the glycosyl hydrolase 73 family.</text>
</comment>
<sequence>MGILNKKIRGMHLMTTGLIGGSLVIGLLFGQHIMANHQEKINPADIYISENFSSNGGGVILFSEDVTVPSTVSADFINSRLEGTNMAGLGQAFKKAEKNYGVNAIFLTGLAIHESDYGRSQIAQVKNNLFGFMAYDSSPFSSAGYFESFDACIDYVARYLSQHYLKPDGMYYNGKSIAAINTRYASDKGWSEKIAIRIRTFLNLNK</sequence>
<dbReference type="Proteomes" id="UP001549055">
    <property type="component" value="Unassembled WGS sequence"/>
</dbReference>
<dbReference type="InterPro" id="IPR002901">
    <property type="entry name" value="MGlyc_endo_b_GlcNAc-like_dom"/>
</dbReference>
<organism evidence="4 5">
    <name type="scientific">Streptococcus gallinaceus</name>
    <dbReference type="NCBI Taxonomy" id="165758"/>
    <lineage>
        <taxon>Bacteria</taxon>
        <taxon>Bacillati</taxon>
        <taxon>Bacillota</taxon>
        <taxon>Bacilli</taxon>
        <taxon>Lactobacillales</taxon>
        <taxon>Streptococcaceae</taxon>
        <taxon>Streptococcus</taxon>
    </lineage>
</organism>
<dbReference type="InterPro" id="IPR023346">
    <property type="entry name" value="Lysozyme-like_dom_sf"/>
</dbReference>
<dbReference type="Gene3D" id="1.10.530.10">
    <property type="match status" value="1"/>
</dbReference>